<dbReference type="GO" id="GO:0000455">
    <property type="term" value="P:enzyme-directed rRNA pseudouridine synthesis"/>
    <property type="evidence" value="ECO:0007669"/>
    <property type="project" value="TreeGrafter"/>
</dbReference>
<name>A0A345Y4L3_9NEIS</name>
<evidence type="ECO:0000313" key="3">
    <source>
        <dbReference type="Proteomes" id="UP000254537"/>
    </source>
</evidence>
<feature type="domain" description="Pseudouridine synthase RsuA/RluA-like" evidence="1">
    <location>
        <begin position="99"/>
        <end position="245"/>
    </location>
</feature>
<dbReference type="InterPro" id="IPR050188">
    <property type="entry name" value="RluA_PseudoU_synthase"/>
</dbReference>
<sequence>MTRAVPPLPARDGVAASRLWLPAGDWPDLLSFLVARFAHLDADVWVRRFANGEVLDELGQPLRADTPYKAGRCLHYYRDVPPERVVPFAETVRYRDARLLVVDKPHFLATIPSGKHLHQTLLMRLRTSLDLPQLTPIHRLDRETAGVMLFCVDPASRGAYQTLFAERRVAKTYEAIVHHRARLSLPYVHRSRLVERDDSFVMHEVDGEPNSETRVELIEAMGGTARLRLMPLTGKKHQLRAHLAALGVPIVNDRWYPRLLPDGPDDYDRPLKLLARSIAFTDPFSGVACRFESGLSL</sequence>
<dbReference type="PANTHER" id="PTHR21600">
    <property type="entry name" value="MITOCHONDRIAL RNA PSEUDOURIDINE SYNTHASE"/>
    <property type="match status" value="1"/>
</dbReference>
<reference evidence="2 3" key="1">
    <citation type="submission" date="2018-07" db="EMBL/GenBank/DDBJ databases">
        <title>Crenobacter cavernae sp. nov., isolated from a karst cave.</title>
        <authorList>
            <person name="Zhu H."/>
        </authorList>
    </citation>
    <scope>NUCLEOTIDE SEQUENCE [LARGE SCALE GENOMIC DNA]</scope>
    <source>
        <strain evidence="2 3">K1W11S-77</strain>
    </source>
</reference>
<protein>
    <submittedName>
        <fullName evidence="2">Pseudouridine synthase</fullName>
    </submittedName>
</protein>
<dbReference type="InterPro" id="IPR006145">
    <property type="entry name" value="PsdUridine_synth_RsuA/RluA"/>
</dbReference>
<dbReference type="Gene3D" id="3.30.2350.10">
    <property type="entry name" value="Pseudouridine synthase"/>
    <property type="match status" value="1"/>
</dbReference>
<dbReference type="SUPFAM" id="SSF55120">
    <property type="entry name" value="Pseudouridine synthase"/>
    <property type="match status" value="1"/>
</dbReference>
<evidence type="ECO:0000259" key="1">
    <source>
        <dbReference type="Pfam" id="PF00849"/>
    </source>
</evidence>
<evidence type="ECO:0000313" key="2">
    <source>
        <dbReference type="EMBL" id="AXK38865.1"/>
    </source>
</evidence>
<dbReference type="RefSeq" id="WP_115432800.1">
    <property type="nucleotide sequence ID" value="NZ_CP031337.1"/>
</dbReference>
<dbReference type="InterPro" id="IPR020103">
    <property type="entry name" value="PsdUridine_synth_cat_dom_sf"/>
</dbReference>
<gene>
    <name evidence="2" type="ORF">DWG20_05135</name>
</gene>
<dbReference type="EMBL" id="CP031337">
    <property type="protein sequence ID" value="AXK38865.1"/>
    <property type="molecule type" value="Genomic_DNA"/>
</dbReference>
<accession>A0A345Y4L3</accession>
<dbReference type="Pfam" id="PF00849">
    <property type="entry name" value="PseudoU_synth_2"/>
    <property type="match status" value="1"/>
</dbReference>
<dbReference type="OrthoDB" id="9785808at2"/>
<organism evidence="2 3">
    <name type="scientific">Crenobacter cavernae</name>
    <dbReference type="NCBI Taxonomy" id="2290923"/>
    <lineage>
        <taxon>Bacteria</taxon>
        <taxon>Pseudomonadati</taxon>
        <taxon>Pseudomonadota</taxon>
        <taxon>Betaproteobacteria</taxon>
        <taxon>Neisseriales</taxon>
        <taxon>Neisseriaceae</taxon>
        <taxon>Crenobacter</taxon>
    </lineage>
</organism>
<dbReference type="Proteomes" id="UP000254537">
    <property type="component" value="Chromosome"/>
</dbReference>
<dbReference type="PANTHER" id="PTHR21600:SF84">
    <property type="entry name" value="PSEUDOURIDINE SYNTHASE RSUA_RLUA-LIKE DOMAIN-CONTAINING PROTEIN"/>
    <property type="match status" value="1"/>
</dbReference>
<dbReference type="KEGG" id="ccah:DWG20_05135"/>
<dbReference type="PROSITE" id="PS01129">
    <property type="entry name" value="PSI_RLU"/>
    <property type="match status" value="1"/>
</dbReference>
<dbReference type="GO" id="GO:0003723">
    <property type="term" value="F:RNA binding"/>
    <property type="evidence" value="ECO:0007669"/>
    <property type="project" value="InterPro"/>
</dbReference>
<dbReference type="InterPro" id="IPR006224">
    <property type="entry name" value="PsdUridine_synth_RluA-like_CS"/>
</dbReference>
<proteinExistence type="predicted"/>
<dbReference type="AlphaFoldDB" id="A0A345Y4L3"/>
<dbReference type="GO" id="GO:0009982">
    <property type="term" value="F:pseudouridine synthase activity"/>
    <property type="evidence" value="ECO:0007669"/>
    <property type="project" value="InterPro"/>
</dbReference>
<dbReference type="GO" id="GO:0140098">
    <property type="term" value="F:catalytic activity, acting on RNA"/>
    <property type="evidence" value="ECO:0007669"/>
    <property type="project" value="UniProtKB-ARBA"/>
</dbReference>